<dbReference type="Gene3D" id="2.60.120.1440">
    <property type="match status" value="1"/>
</dbReference>
<dbReference type="Proteomes" id="UP000218272">
    <property type="component" value="Chromosome SCLO_1"/>
</dbReference>
<dbReference type="KEGG" id="sclo:SCLO_1008970"/>
<dbReference type="RefSeq" id="WP_066521732.1">
    <property type="nucleotide sequence ID" value="NZ_AP017655.1"/>
</dbReference>
<feature type="domain" description="FecR protein" evidence="1">
    <location>
        <begin position="117"/>
        <end position="207"/>
    </location>
</feature>
<dbReference type="PANTHER" id="PTHR30273">
    <property type="entry name" value="PERIPLASMIC SIGNAL SENSOR AND SIGMA FACTOR ACTIVATOR FECR-RELATED"/>
    <property type="match status" value="1"/>
</dbReference>
<dbReference type="GO" id="GO:0016989">
    <property type="term" value="F:sigma factor antagonist activity"/>
    <property type="evidence" value="ECO:0007669"/>
    <property type="project" value="TreeGrafter"/>
</dbReference>
<dbReference type="Pfam" id="PF04773">
    <property type="entry name" value="FecR"/>
    <property type="match status" value="1"/>
</dbReference>
<dbReference type="InterPro" id="IPR032623">
    <property type="entry name" value="FecR_N"/>
</dbReference>
<dbReference type="PIRSF" id="PIRSF018266">
    <property type="entry name" value="FecR"/>
    <property type="match status" value="1"/>
</dbReference>
<evidence type="ECO:0000259" key="1">
    <source>
        <dbReference type="Pfam" id="PF04773"/>
    </source>
</evidence>
<dbReference type="OrthoDB" id="9798846at2"/>
<dbReference type="AlphaFoldDB" id="A0A1E1F0A0"/>
<dbReference type="InterPro" id="IPR006860">
    <property type="entry name" value="FecR"/>
</dbReference>
<proteinExistence type="predicted"/>
<sequence length="324" mass="35135">MPADQPIPKDIADEAARWFADRDNGLLGDESGLRAWLAADPRHARAFAEMEAVWSDLGGVKPSPAVRASIPSPPVRAHGNDNHRTRRAWVSTAVAASVALVAIGLVDDWPMRLRADAVTATGERRTIAMPDGSSVVLNTHSAVAFDYRNDRRIVRLLRGEAAFTVAPDRSRPFTVEANGGSSTALGTRFVIREDGNDTRVAVTEHVVRVAYARGGSSAIGLREGQSLVYGPDRPWGAQEPIRAGEADAWTQGELVFENRPLSEVVAELGRYHTGYIRVIGQNVRDRRVSGVFSIADPVGAVARLQRSLGLRAVHITDKLILIFV</sequence>
<dbReference type="PANTHER" id="PTHR30273:SF2">
    <property type="entry name" value="PROTEIN FECR"/>
    <property type="match status" value="1"/>
</dbReference>
<keyword evidence="4" id="KW-1185">Reference proteome</keyword>
<reference evidence="3 4" key="1">
    <citation type="submission" date="2016-10" db="EMBL/GenBank/DDBJ databases">
        <title>Complete Genome Sequence of the Nonylphenol-Degrading Bacterium Sphingobium cloacae JCM 10874T.</title>
        <authorList>
            <person name="Ootsuka M."/>
            <person name="Nishizawa T."/>
            <person name="Ohta H."/>
        </authorList>
    </citation>
    <scope>NUCLEOTIDE SEQUENCE [LARGE SCALE GENOMIC DNA]</scope>
    <source>
        <strain evidence="3 4">JCM 10874</strain>
    </source>
</reference>
<feature type="domain" description="FecR N-terminal" evidence="2">
    <location>
        <begin position="13"/>
        <end position="53"/>
    </location>
</feature>
<evidence type="ECO:0000313" key="3">
    <source>
        <dbReference type="EMBL" id="BAV63937.1"/>
    </source>
</evidence>
<evidence type="ECO:0000259" key="2">
    <source>
        <dbReference type="Pfam" id="PF16220"/>
    </source>
</evidence>
<protein>
    <submittedName>
        <fullName evidence="3">Anti-FecI sigma factor FecR</fullName>
    </submittedName>
</protein>
<dbReference type="InterPro" id="IPR012373">
    <property type="entry name" value="Ferrdict_sens_TM"/>
</dbReference>
<evidence type="ECO:0000313" key="4">
    <source>
        <dbReference type="Proteomes" id="UP000218272"/>
    </source>
</evidence>
<dbReference type="EMBL" id="AP017655">
    <property type="protein sequence ID" value="BAV63937.1"/>
    <property type="molecule type" value="Genomic_DNA"/>
</dbReference>
<dbReference type="Gene3D" id="3.55.50.30">
    <property type="match status" value="1"/>
</dbReference>
<dbReference type="Pfam" id="PF16220">
    <property type="entry name" value="DUF4880"/>
    <property type="match status" value="1"/>
</dbReference>
<organism evidence="3 4">
    <name type="scientific">Sphingobium cloacae</name>
    <dbReference type="NCBI Taxonomy" id="120107"/>
    <lineage>
        <taxon>Bacteria</taxon>
        <taxon>Pseudomonadati</taxon>
        <taxon>Pseudomonadota</taxon>
        <taxon>Alphaproteobacteria</taxon>
        <taxon>Sphingomonadales</taxon>
        <taxon>Sphingomonadaceae</taxon>
        <taxon>Sphingobium</taxon>
    </lineage>
</organism>
<accession>A0A1E1F0A0</accession>
<gene>
    <name evidence="3" type="ORF">SCLO_1008970</name>
</gene>
<name>A0A1E1F0A0_9SPHN</name>